<dbReference type="Gene3D" id="3.30.1330.60">
    <property type="entry name" value="OmpA-like domain"/>
    <property type="match status" value="1"/>
</dbReference>
<feature type="chain" id="PRO_5036901971" evidence="12">
    <location>
        <begin position="21"/>
        <end position="499"/>
    </location>
</feature>
<evidence type="ECO:0000256" key="10">
    <source>
        <dbReference type="PROSITE-ProRule" id="PRU00473"/>
    </source>
</evidence>
<evidence type="ECO:0000313" key="14">
    <source>
        <dbReference type="EMBL" id="NKF23971.1"/>
    </source>
</evidence>
<gene>
    <name evidence="14" type="ORF">G7Y82_16780</name>
</gene>
<keyword evidence="6" id="KW-0406">Ion transport</keyword>
<dbReference type="InterPro" id="IPR011250">
    <property type="entry name" value="OMP/PagP_B-barrel"/>
</dbReference>
<feature type="signal peptide" evidence="12">
    <location>
        <begin position="1"/>
        <end position="20"/>
    </location>
</feature>
<dbReference type="Pfam" id="PF02412">
    <property type="entry name" value="TSP_3"/>
    <property type="match status" value="6"/>
</dbReference>
<sequence>MRKFGWLLLAGLLCAGNAQAQTDYDGRWYVSPSIGVDFADKNNVDLGPSASIAFGRSIAPYLGIEIEGGYSYLDVSDLDKANDYKRGVLGFSLMQYLLPERSVVRPYIIGNVNGHYIRFLQENTGGAGVGVGVGTFFNLSQNLDLRVEGRYNLDFISGKGAVQDDTFYLWTTTAGLRWKFGADPNDDDGDGVPNSRDKCPDTPKGVSVYSDGCPTDLDGDGVPDYLDKCPNTPKGTQVGPDGCELDSDADGVPDTRDQCPNTPKGVQVDANGCPLDSDGDGVPDYLDKCPNTPKGTKVNADGCSSNDSDGDGIPDDLDRCANTPAGVAVGPDGCPLDSDGDGIPDYLDECPHSPPGAKVLPNGCALVGDCRKPHPGEQVDANGCAVEKNFILKGVKFEFDSDRLTPEAQKILDQVATTLNAYPTINVEVEGHTDNIGSEAYNLGLSERRANAVKRYLTAHGVAAKRMTPVGYGETRPIDTNDTEQGRENNRRVELHVVE</sequence>
<dbReference type="InterPro" id="IPR006665">
    <property type="entry name" value="OmpA-like"/>
</dbReference>
<keyword evidence="7" id="KW-0626">Porin</keyword>
<evidence type="ECO:0000256" key="6">
    <source>
        <dbReference type="ARBA" id="ARBA00023065"/>
    </source>
</evidence>
<dbReference type="InterPro" id="IPR028974">
    <property type="entry name" value="TSP_type-3_rpt"/>
</dbReference>
<comment type="caution">
    <text evidence="14">The sequence shown here is derived from an EMBL/GenBank/DDBJ whole genome shotgun (WGS) entry which is preliminary data.</text>
</comment>
<dbReference type="InterPro" id="IPR036737">
    <property type="entry name" value="OmpA-like_sf"/>
</dbReference>
<dbReference type="AlphaFoldDB" id="A0A969WEP8"/>
<evidence type="ECO:0000256" key="2">
    <source>
        <dbReference type="ARBA" id="ARBA00022448"/>
    </source>
</evidence>
<evidence type="ECO:0000256" key="12">
    <source>
        <dbReference type="SAM" id="SignalP"/>
    </source>
</evidence>
<dbReference type="GO" id="GO:0015288">
    <property type="term" value="F:porin activity"/>
    <property type="evidence" value="ECO:0007669"/>
    <property type="project" value="UniProtKB-KW"/>
</dbReference>
<dbReference type="InterPro" id="IPR006664">
    <property type="entry name" value="OMP_bac"/>
</dbReference>
<evidence type="ECO:0000256" key="11">
    <source>
        <dbReference type="SAM" id="MobiDB-lite"/>
    </source>
</evidence>
<dbReference type="Gene3D" id="4.10.1080.10">
    <property type="entry name" value="TSP type-3 repeat"/>
    <property type="match status" value="2"/>
</dbReference>
<evidence type="ECO:0000256" key="1">
    <source>
        <dbReference type="ARBA" id="ARBA00004571"/>
    </source>
</evidence>
<keyword evidence="8 10" id="KW-0472">Membrane</keyword>
<dbReference type="GO" id="GO:0006811">
    <property type="term" value="P:monoatomic ion transport"/>
    <property type="evidence" value="ECO:0007669"/>
    <property type="project" value="UniProtKB-KW"/>
</dbReference>
<evidence type="ECO:0000256" key="9">
    <source>
        <dbReference type="ARBA" id="ARBA00023237"/>
    </source>
</evidence>
<dbReference type="GO" id="GO:0005509">
    <property type="term" value="F:calcium ion binding"/>
    <property type="evidence" value="ECO:0007669"/>
    <property type="project" value="InterPro"/>
</dbReference>
<organism evidence="14 15">
    <name type="scientific">Solimonas marina</name>
    <dbReference type="NCBI Taxonomy" id="2714601"/>
    <lineage>
        <taxon>Bacteria</taxon>
        <taxon>Pseudomonadati</taxon>
        <taxon>Pseudomonadota</taxon>
        <taxon>Gammaproteobacteria</taxon>
        <taxon>Nevskiales</taxon>
        <taxon>Nevskiaceae</taxon>
        <taxon>Solimonas</taxon>
    </lineage>
</organism>
<dbReference type="PROSITE" id="PS51123">
    <property type="entry name" value="OMPA_2"/>
    <property type="match status" value="1"/>
</dbReference>
<feature type="region of interest" description="Disordered" evidence="11">
    <location>
        <begin position="471"/>
        <end position="499"/>
    </location>
</feature>
<keyword evidence="4" id="KW-0812">Transmembrane</keyword>
<dbReference type="Gene3D" id="2.40.160.20">
    <property type="match status" value="1"/>
</dbReference>
<keyword evidence="3" id="KW-1134">Transmembrane beta strand</keyword>
<dbReference type="Pfam" id="PF13505">
    <property type="entry name" value="OMP_b-brl"/>
    <property type="match status" value="1"/>
</dbReference>
<dbReference type="SUPFAM" id="SSF56925">
    <property type="entry name" value="OMPA-like"/>
    <property type="match status" value="1"/>
</dbReference>
<evidence type="ECO:0000256" key="5">
    <source>
        <dbReference type="ARBA" id="ARBA00022729"/>
    </source>
</evidence>
<dbReference type="InterPro" id="IPR050330">
    <property type="entry name" value="Bact_OuterMem_StrucFunc"/>
</dbReference>
<feature type="region of interest" description="Disordered" evidence="11">
    <location>
        <begin position="182"/>
        <end position="212"/>
    </location>
</feature>
<dbReference type="GO" id="GO:0007155">
    <property type="term" value="P:cell adhesion"/>
    <property type="evidence" value="ECO:0007669"/>
    <property type="project" value="InterPro"/>
</dbReference>
<dbReference type="CDD" id="cd07185">
    <property type="entry name" value="OmpA_C-like"/>
    <property type="match status" value="1"/>
</dbReference>
<dbReference type="PANTHER" id="PTHR30329">
    <property type="entry name" value="STATOR ELEMENT OF FLAGELLAR MOTOR COMPLEX"/>
    <property type="match status" value="1"/>
</dbReference>
<dbReference type="PANTHER" id="PTHR30329:SF21">
    <property type="entry name" value="LIPOPROTEIN YIAD-RELATED"/>
    <property type="match status" value="1"/>
</dbReference>
<evidence type="ECO:0000256" key="3">
    <source>
        <dbReference type="ARBA" id="ARBA00022452"/>
    </source>
</evidence>
<evidence type="ECO:0000256" key="8">
    <source>
        <dbReference type="ARBA" id="ARBA00023136"/>
    </source>
</evidence>
<reference evidence="14" key="1">
    <citation type="submission" date="2020-03" db="EMBL/GenBank/DDBJ databases">
        <title>Solimonas marina sp. nov., isolated from deep seawater of the Pacific Ocean.</title>
        <authorList>
            <person name="Liu X."/>
            <person name="Lai Q."/>
            <person name="Sun F."/>
            <person name="Gai Y."/>
            <person name="Li G."/>
            <person name="Shao Z."/>
        </authorList>
    </citation>
    <scope>NUCLEOTIDE SEQUENCE</scope>
    <source>
        <strain evidence="14">C16B3</strain>
    </source>
</reference>
<dbReference type="EMBL" id="JAAVXB010000011">
    <property type="protein sequence ID" value="NKF23971.1"/>
    <property type="molecule type" value="Genomic_DNA"/>
</dbReference>
<evidence type="ECO:0000256" key="4">
    <source>
        <dbReference type="ARBA" id="ARBA00022692"/>
    </source>
</evidence>
<keyword evidence="15" id="KW-1185">Reference proteome</keyword>
<evidence type="ECO:0000256" key="7">
    <source>
        <dbReference type="ARBA" id="ARBA00023114"/>
    </source>
</evidence>
<name>A0A969WEP8_9GAMM</name>
<dbReference type="GO" id="GO:0009279">
    <property type="term" value="C:cell outer membrane"/>
    <property type="evidence" value="ECO:0007669"/>
    <property type="project" value="UniProtKB-SubCell"/>
</dbReference>
<accession>A0A969WEP8</accession>
<keyword evidence="9" id="KW-0998">Cell outer membrane</keyword>
<dbReference type="RefSeq" id="WP_168149300.1">
    <property type="nucleotide sequence ID" value="NZ_JAAVXB010000011.1"/>
</dbReference>
<keyword evidence="2" id="KW-0813">Transport</keyword>
<feature type="compositionally biased region" description="Basic and acidic residues" evidence="11">
    <location>
        <begin position="476"/>
        <end position="499"/>
    </location>
</feature>
<evidence type="ECO:0000313" key="15">
    <source>
        <dbReference type="Proteomes" id="UP000653472"/>
    </source>
</evidence>
<dbReference type="PROSITE" id="PS01068">
    <property type="entry name" value="OMPA_1"/>
    <property type="match status" value="1"/>
</dbReference>
<dbReference type="InterPro" id="IPR027385">
    <property type="entry name" value="Beta-barrel_OMP"/>
</dbReference>
<evidence type="ECO:0000259" key="13">
    <source>
        <dbReference type="PROSITE" id="PS51123"/>
    </source>
</evidence>
<dbReference type="SUPFAM" id="SSF103647">
    <property type="entry name" value="TSP type-3 repeat"/>
    <property type="match status" value="2"/>
</dbReference>
<comment type="subcellular location">
    <subcellularLocation>
        <location evidence="1">Cell outer membrane</location>
        <topology evidence="1">Multi-pass membrane protein</topology>
    </subcellularLocation>
</comment>
<keyword evidence="5 12" id="KW-0732">Signal</keyword>
<dbReference type="SUPFAM" id="SSF103088">
    <property type="entry name" value="OmpA-like"/>
    <property type="match status" value="1"/>
</dbReference>
<dbReference type="InterPro" id="IPR003367">
    <property type="entry name" value="Thrombospondin_3-like_rpt"/>
</dbReference>
<dbReference type="PRINTS" id="PR01021">
    <property type="entry name" value="OMPADOMAIN"/>
</dbReference>
<proteinExistence type="predicted"/>
<dbReference type="Proteomes" id="UP000653472">
    <property type="component" value="Unassembled WGS sequence"/>
</dbReference>
<protein>
    <submittedName>
        <fullName evidence="14">OmpA family protein</fullName>
    </submittedName>
</protein>
<dbReference type="InterPro" id="IPR006690">
    <property type="entry name" value="OMPA-like_CS"/>
</dbReference>
<dbReference type="Pfam" id="PF00691">
    <property type="entry name" value="OmpA"/>
    <property type="match status" value="1"/>
</dbReference>
<dbReference type="GO" id="GO:0046930">
    <property type="term" value="C:pore complex"/>
    <property type="evidence" value="ECO:0007669"/>
    <property type="project" value="UniProtKB-KW"/>
</dbReference>
<feature type="domain" description="OmpA-like" evidence="13">
    <location>
        <begin position="384"/>
        <end position="499"/>
    </location>
</feature>